<protein>
    <submittedName>
        <fullName evidence="2">Polysaccharide biosynthesis protein-like protein</fullName>
    </submittedName>
</protein>
<accession>A3U610</accession>
<keyword evidence="3" id="KW-1185">Reference proteome</keyword>
<dbReference type="PANTHER" id="PTHR46401:SF2">
    <property type="entry name" value="GLYCOSYLTRANSFERASE WBBK-RELATED"/>
    <property type="match status" value="1"/>
</dbReference>
<reference evidence="2 3" key="1">
    <citation type="journal article" date="2010" name="J. Bacteriol.">
        <title>The complete genome sequence of Croceibacter atlanticus HTCC2559T.</title>
        <authorList>
            <person name="Oh H.M."/>
            <person name="Kang I."/>
            <person name="Ferriera S."/>
            <person name="Giovannoni S.J."/>
            <person name="Cho J.C."/>
        </authorList>
    </citation>
    <scope>NUCLEOTIDE SEQUENCE [LARGE SCALE GENOMIC DNA]</scope>
    <source>
        <strain evidence="3">ATCC BAA-628 / HTCC2559 / KCTC 12090</strain>
    </source>
</reference>
<dbReference type="GeneID" id="89452382"/>
<organism evidence="2 3">
    <name type="scientific">Croceibacter atlanticus (strain ATCC BAA-628 / JCM 21780 / CIP 108009 / IAM 15332 / KCTC 12090 / HTCC2559)</name>
    <dbReference type="NCBI Taxonomy" id="216432"/>
    <lineage>
        <taxon>Bacteria</taxon>
        <taxon>Pseudomonadati</taxon>
        <taxon>Bacteroidota</taxon>
        <taxon>Flavobacteriia</taxon>
        <taxon>Flavobacteriales</taxon>
        <taxon>Flavobacteriaceae</taxon>
        <taxon>Croceibacter</taxon>
    </lineage>
</organism>
<dbReference type="GO" id="GO:0016757">
    <property type="term" value="F:glycosyltransferase activity"/>
    <property type="evidence" value="ECO:0007669"/>
    <property type="project" value="TreeGrafter"/>
</dbReference>
<evidence type="ECO:0000313" key="3">
    <source>
        <dbReference type="Proteomes" id="UP000002297"/>
    </source>
</evidence>
<dbReference type="AlphaFoldDB" id="A3U610"/>
<dbReference type="SUPFAM" id="SSF53756">
    <property type="entry name" value="UDP-Glycosyltransferase/glycogen phosphorylase"/>
    <property type="match status" value="1"/>
</dbReference>
<dbReference type="CDD" id="cd03801">
    <property type="entry name" value="GT4_PimA-like"/>
    <property type="match status" value="1"/>
</dbReference>
<keyword evidence="1" id="KW-0808">Transferase</keyword>
<gene>
    <name evidence="2" type="ordered locus">CA2559_02940</name>
</gene>
<name>A3U610_CROAH</name>
<dbReference type="OrthoDB" id="7560678at2"/>
<dbReference type="Proteomes" id="UP000002297">
    <property type="component" value="Chromosome"/>
</dbReference>
<evidence type="ECO:0000256" key="1">
    <source>
        <dbReference type="ARBA" id="ARBA00022679"/>
    </source>
</evidence>
<sequence>MEKKQRIIIIGPFPNPITGLSVANLTLYEGLLNKKYMVSKLDTSYSKFEDKTGSFSFDKLFFFITISFNIKCVLNNDVIYITIGQSFFGVLKYSFYILLGKLLSKEVIIHLHGNYLGDMHHNLSGLKKQLVKFILSKIDKAIVLSKSLKNNFTPFIDVSNIYVLTNFVSKDILLTNTEKEKLETINEPRIVFLGNLMTGKGIQYFFESLESLELEGFKFTAKCAGTMDSKKTVEYNKKIDSINSLEYLGVVRGEKKKQLLKWSNILICPSVMVEGLPLSILEAMATGNKIIATKQPALQDMFNNTQITFIKKESSFEISEAIKKVSKHSRAQEDIIKFNMNYIEKLTTLKFIEGFISIMNIENE</sequence>
<evidence type="ECO:0000313" key="2">
    <source>
        <dbReference type="EMBL" id="EAP87677.1"/>
    </source>
</evidence>
<dbReference type="PANTHER" id="PTHR46401">
    <property type="entry name" value="GLYCOSYLTRANSFERASE WBBK-RELATED"/>
    <property type="match status" value="1"/>
</dbReference>
<dbReference type="eggNOG" id="COG0438">
    <property type="taxonomic scope" value="Bacteria"/>
</dbReference>
<dbReference type="KEGG" id="cat:CA2559_02940"/>
<dbReference type="HOGENOM" id="CLU_009583_14_0_10"/>
<dbReference type="STRING" id="216432.CA2559_02940"/>
<dbReference type="Pfam" id="PF13692">
    <property type="entry name" value="Glyco_trans_1_4"/>
    <property type="match status" value="1"/>
</dbReference>
<proteinExistence type="predicted"/>
<dbReference type="Gene3D" id="3.40.50.2000">
    <property type="entry name" value="Glycogen Phosphorylase B"/>
    <property type="match status" value="2"/>
</dbReference>
<dbReference type="CAZy" id="GT4">
    <property type="family name" value="Glycosyltransferase Family 4"/>
</dbReference>
<dbReference type="EMBL" id="CP002046">
    <property type="protein sequence ID" value="EAP87677.1"/>
    <property type="molecule type" value="Genomic_DNA"/>
</dbReference>
<dbReference type="RefSeq" id="WP_013186354.1">
    <property type="nucleotide sequence ID" value="NC_014230.1"/>
</dbReference>